<sequence length="177" mass="18624">MSLFRSTAAALATACVLAGCGQTAQAPSAPQPAVQPPAVPAALLVEIRGAGSTGVDALDVQPLRDPHVEDLLDAAERLEAEGDFASAAARIDQALEISADDPEILQRRAEYALMLGDWDGARQQAARSFELGPRLGPLCRRNWTTLRFAAEHAGDAAGEAEARERVAACTVEPPVRM</sequence>
<organism evidence="2 3">
    <name type="scientific">Coralloluteibacterium thermophilum</name>
    <dbReference type="NCBI Taxonomy" id="2707049"/>
    <lineage>
        <taxon>Bacteria</taxon>
        <taxon>Pseudomonadati</taxon>
        <taxon>Pseudomonadota</taxon>
        <taxon>Gammaproteobacteria</taxon>
        <taxon>Lysobacterales</taxon>
        <taxon>Lysobacteraceae</taxon>
        <taxon>Coralloluteibacterium</taxon>
    </lineage>
</organism>
<evidence type="ECO:0000256" key="1">
    <source>
        <dbReference type="SAM" id="SignalP"/>
    </source>
</evidence>
<evidence type="ECO:0000313" key="3">
    <source>
        <dbReference type="Proteomes" id="UP001595892"/>
    </source>
</evidence>
<keyword evidence="3" id="KW-1185">Reference proteome</keyword>
<accession>A0ABV9NHH2</accession>
<keyword evidence="1" id="KW-0732">Signal</keyword>
<comment type="caution">
    <text evidence="2">The sequence shown here is derived from an EMBL/GenBank/DDBJ whole genome shotgun (WGS) entry which is preliminary data.</text>
</comment>
<dbReference type="SUPFAM" id="SSF48452">
    <property type="entry name" value="TPR-like"/>
    <property type="match status" value="1"/>
</dbReference>
<dbReference type="Proteomes" id="UP001595892">
    <property type="component" value="Unassembled WGS sequence"/>
</dbReference>
<feature type="chain" id="PRO_5045967126" evidence="1">
    <location>
        <begin position="27"/>
        <end position="177"/>
    </location>
</feature>
<dbReference type="Gene3D" id="1.25.40.10">
    <property type="entry name" value="Tetratricopeptide repeat domain"/>
    <property type="match status" value="1"/>
</dbReference>
<feature type="signal peptide" evidence="1">
    <location>
        <begin position="1"/>
        <end position="26"/>
    </location>
</feature>
<gene>
    <name evidence="2" type="ORF">ACFO3Q_06440</name>
</gene>
<dbReference type="Pfam" id="PF14559">
    <property type="entry name" value="TPR_19"/>
    <property type="match status" value="1"/>
</dbReference>
<dbReference type="EMBL" id="JBHSGG010000017">
    <property type="protein sequence ID" value="MFC4727807.1"/>
    <property type="molecule type" value="Genomic_DNA"/>
</dbReference>
<dbReference type="InterPro" id="IPR011990">
    <property type="entry name" value="TPR-like_helical_dom_sf"/>
</dbReference>
<dbReference type="PROSITE" id="PS51257">
    <property type="entry name" value="PROKAR_LIPOPROTEIN"/>
    <property type="match status" value="1"/>
</dbReference>
<name>A0ABV9NHH2_9GAMM</name>
<protein>
    <submittedName>
        <fullName evidence="2">Tetratricopeptide repeat protein</fullName>
    </submittedName>
</protein>
<evidence type="ECO:0000313" key="2">
    <source>
        <dbReference type="EMBL" id="MFC4727807.1"/>
    </source>
</evidence>
<reference evidence="3" key="1">
    <citation type="journal article" date="2019" name="Int. J. Syst. Evol. Microbiol.">
        <title>The Global Catalogue of Microorganisms (GCM) 10K type strain sequencing project: providing services to taxonomists for standard genome sequencing and annotation.</title>
        <authorList>
            <consortium name="The Broad Institute Genomics Platform"/>
            <consortium name="The Broad Institute Genome Sequencing Center for Infectious Disease"/>
            <person name="Wu L."/>
            <person name="Ma J."/>
        </authorList>
    </citation>
    <scope>NUCLEOTIDE SEQUENCE [LARGE SCALE GENOMIC DNA]</scope>
    <source>
        <strain evidence="3">CGMCC 1.13574</strain>
    </source>
</reference>
<proteinExistence type="predicted"/>
<dbReference type="RefSeq" id="WP_377003822.1">
    <property type="nucleotide sequence ID" value="NZ_JBHSGG010000017.1"/>
</dbReference>